<dbReference type="EMBL" id="JAKIKS010000287">
    <property type="protein sequence ID" value="MCL1127993.1"/>
    <property type="molecule type" value="Genomic_DNA"/>
</dbReference>
<sequence length="194" mass="21800">MKSLLSVIVPLGSLFLALPTVLNAKPITNELGEKHPIMQEATNADRVSTAFWQNEIVENKDIVIMSDSMTITADRAQRGTSVPIPMEMIENLCGDIDGCTLRMGMYNWDGKGFTASSSNLFYYNMYNGAWRAEKGDSFGVDFDINTDHVMQAWGCYFTDGTYDDWVNLHDYSKGFGLLAWNQYSAEECRLTIVD</sequence>
<organism evidence="2 3">
    <name type="scientific">Shewanella surugensis</name>
    <dbReference type="NCBI Taxonomy" id="212020"/>
    <lineage>
        <taxon>Bacteria</taxon>
        <taxon>Pseudomonadati</taxon>
        <taxon>Pseudomonadota</taxon>
        <taxon>Gammaproteobacteria</taxon>
        <taxon>Alteromonadales</taxon>
        <taxon>Shewanellaceae</taxon>
        <taxon>Shewanella</taxon>
    </lineage>
</organism>
<feature type="signal peptide" evidence="1">
    <location>
        <begin position="1"/>
        <end position="24"/>
    </location>
</feature>
<evidence type="ECO:0000256" key="1">
    <source>
        <dbReference type="SAM" id="SignalP"/>
    </source>
</evidence>
<keyword evidence="3" id="KW-1185">Reference proteome</keyword>
<name>A0ABT0LJU3_9GAMM</name>
<dbReference type="Proteomes" id="UP001203423">
    <property type="component" value="Unassembled WGS sequence"/>
</dbReference>
<keyword evidence="1" id="KW-0732">Signal</keyword>
<comment type="caution">
    <text evidence="2">The sequence shown here is derived from an EMBL/GenBank/DDBJ whole genome shotgun (WGS) entry which is preliminary data.</text>
</comment>
<proteinExistence type="predicted"/>
<reference evidence="2 3" key="1">
    <citation type="submission" date="2022-01" db="EMBL/GenBank/DDBJ databases">
        <title>Whole genome-based taxonomy of the Shewanellaceae.</title>
        <authorList>
            <person name="Martin-Rodriguez A.J."/>
        </authorList>
    </citation>
    <scope>NUCLEOTIDE SEQUENCE [LARGE SCALE GENOMIC DNA]</scope>
    <source>
        <strain evidence="2 3">DSM 17177</strain>
    </source>
</reference>
<evidence type="ECO:0000313" key="3">
    <source>
        <dbReference type="Proteomes" id="UP001203423"/>
    </source>
</evidence>
<gene>
    <name evidence="2" type="ORF">L2764_26990</name>
</gene>
<feature type="chain" id="PRO_5046741337" evidence="1">
    <location>
        <begin position="25"/>
        <end position="194"/>
    </location>
</feature>
<dbReference type="RefSeq" id="WP_248943413.1">
    <property type="nucleotide sequence ID" value="NZ_JAKIKS010000287.1"/>
</dbReference>
<protein>
    <submittedName>
        <fullName evidence="2">Uncharacterized protein</fullName>
    </submittedName>
</protein>
<evidence type="ECO:0000313" key="2">
    <source>
        <dbReference type="EMBL" id="MCL1127993.1"/>
    </source>
</evidence>
<accession>A0ABT0LJU3</accession>